<reference evidence="1" key="1">
    <citation type="submission" date="2022-02" db="EMBL/GenBank/DDBJ databases">
        <title>Qipengyuania spongiae sp. nov., isolated from marine sponge.</title>
        <authorList>
            <person name="Li Z."/>
            <person name="Zhang M."/>
        </authorList>
    </citation>
    <scope>NUCLEOTIDE SEQUENCE</scope>
    <source>
        <strain evidence="1">PHS-Z21</strain>
    </source>
</reference>
<evidence type="ECO:0000313" key="2">
    <source>
        <dbReference type="Proteomes" id="UP001065265"/>
    </source>
</evidence>
<accession>A0ABY5T0N2</accession>
<sequence length="317" mass="34279">MTLIGHEAPRSAWQSALSSERMHHAWLLAGKAGLGKMRFALEAARELVGAATSQAEHPDIVLLTYGAKDDKEDRKRADGKPFELARSIRIDQVRAMQRKLNTRPSMGERRAVIIDPADDMERNAANALLKSLEEPPVGTTFLLVSHRPAKLLPTIRSRCRLLRFPALADSQVEALLAEKAPSVDVEARWAAVRAGAGSPGAALAFIDQDLGPLASLIGQILREGDPSFVLRGKLAGAIGSRPDRERLRATLELARAALADDIEQCPRTALPERIAAHDALVRLTGEMPTYNYDPGLMVMEVGTLLARAGAASERADG</sequence>
<dbReference type="PANTHER" id="PTHR11669:SF8">
    <property type="entry name" value="DNA POLYMERASE III SUBUNIT DELTA"/>
    <property type="match status" value="1"/>
</dbReference>
<proteinExistence type="predicted"/>
<evidence type="ECO:0000313" key="1">
    <source>
        <dbReference type="EMBL" id="UVI38881.1"/>
    </source>
</evidence>
<name>A0ABY5T0N2_9SPHN</name>
<dbReference type="PANTHER" id="PTHR11669">
    <property type="entry name" value="REPLICATION FACTOR C / DNA POLYMERASE III GAMMA-TAU SUBUNIT"/>
    <property type="match status" value="1"/>
</dbReference>
<dbReference type="RefSeq" id="WP_265558063.1">
    <property type="nucleotide sequence ID" value="NZ_CP092471.1"/>
</dbReference>
<organism evidence="1 2">
    <name type="scientific">Qipengyuania spongiae</name>
    <dbReference type="NCBI Taxonomy" id="2909673"/>
    <lineage>
        <taxon>Bacteria</taxon>
        <taxon>Pseudomonadati</taxon>
        <taxon>Pseudomonadota</taxon>
        <taxon>Alphaproteobacteria</taxon>
        <taxon>Sphingomonadales</taxon>
        <taxon>Erythrobacteraceae</taxon>
        <taxon>Qipengyuania</taxon>
    </lineage>
</organism>
<gene>
    <name evidence="1" type="ORF">L1F33_11610</name>
</gene>
<dbReference type="InterPro" id="IPR027417">
    <property type="entry name" value="P-loop_NTPase"/>
</dbReference>
<keyword evidence="2" id="KW-1185">Reference proteome</keyword>
<protein>
    <submittedName>
        <fullName evidence="1">DNA polymerase III subunit delta</fullName>
    </submittedName>
</protein>
<dbReference type="Proteomes" id="UP001065265">
    <property type="component" value="Chromosome"/>
</dbReference>
<dbReference type="InterPro" id="IPR050238">
    <property type="entry name" value="DNA_Rep/Repair_Clamp_Loader"/>
</dbReference>
<dbReference type="SUPFAM" id="SSF52540">
    <property type="entry name" value="P-loop containing nucleoside triphosphate hydrolases"/>
    <property type="match status" value="1"/>
</dbReference>
<dbReference type="Gene3D" id="3.40.50.300">
    <property type="entry name" value="P-loop containing nucleotide triphosphate hydrolases"/>
    <property type="match status" value="1"/>
</dbReference>
<dbReference type="Pfam" id="PF13177">
    <property type="entry name" value="DNA_pol3_delta2"/>
    <property type="match status" value="1"/>
</dbReference>
<dbReference type="EMBL" id="CP092471">
    <property type="protein sequence ID" value="UVI38881.1"/>
    <property type="molecule type" value="Genomic_DNA"/>
</dbReference>